<dbReference type="AlphaFoldDB" id="A0A329UQN6"/>
<dbReference type="Proteomes" id="UP000250429">
    <property type="component" value="Unassembled WGS sequence"/>
</dbReference>
<evidence type="ECO:0000313" key="1">
    <source>
        <dbReference type="EMBL" id="RAW63509.1"/>
    </source>
</evidence>
<evidence type="ECO:0000313" key="2">
    <source>
        <dbReference type="Proteomes" id="UP000250429"/>
    </source>
</evidence>
<comment type="caution">
    <text evidence="1">The sequence shown here is derived from an EMBL/GenBank/DDBJ whole genome shotgun (WGS) entry which is preliminary data.</text>
</comment>
<dbReference type="EMBL" id="PRLC01000001">
    <property type="protein sequence ID" value="RAW63509.1"/>
    <property type="molecule type" value="Genomic_DNA"/>
</dbReference>
<keyword evidence="2" id="KW-1185">Reference proteome</keyword>
<protein>
    <submittedName>
        <fullName evidence="1">Uncharacterized protein</fullName>
    </submittedName>
</protein>
<organism evidence="1 2">
    <name type="scientific">Faecalibacterium hattorii</name>
    <dbReference type="NCBI Taxonomy" id="2935520"/>
    <lineage>
        <taxon>Bacteria</taxon>
        <taxon>Bacillati</taxon>
        <taxon>Bacillota</taxon>
        <taxon>Clostridia</taxon>
        <taxon>Eubacteriales</taxon>
        <taxon>Oscillospiraceae</taxon>
        <taxon>Faecalibacterium</taxon>
    </lineage>
</organism>
<gene>
    <name evidence="1" type="ORF">C4N23_00385</name>
</gene>
<proteinExistence type="predicted"/>
<accession>A0A329UQN6</accession>
<sequence length="125" mass="14585">MRNMSKKTWKLRVWSHMTEMQKLDILLKHAKVPHTYGRRWPEMDRPDCQEYLPGGRHDGGEQIIAYDAAGNRIWDGIWGWGSYGFEQGLIEVMGTKALGHDDVVGWLTARQVTKMWRCRNAAQNR</sequence>
<name>A0A329UQN6_9FIRM</name>
<reference evidence="1 2" key="1">
    <citation type="submission" date="2018-02" db="EMBL/GenBank/DDBJ databases">
        <title>Complete genome sequencing of Faecalibacterium prausnitzii strains isolated from the human gut.</title>
        <authorList>
            <person name="Fitzgerald B.C."/>
            <person name="Shkoporov A.N."/>
            <person name="Ross P.R."/>
            <person name="Hill C."/>
        </authorList>
    </citation>
    <scope>NUCLEOTIDE SEQUENCE [LARGE SCALE GENOMIC DNA]</scope>
    <source>
        <strain evidence="1 2">APC922/41-1</strain>
    </source>
</reference>